<dbReference type="InterPro" id="IPR041687">
    <property type="entry name" value="HTH_46"/>
</dbReference>
<accession>A0ABX9P1Q5</accession>
<evidence type="ECO:0000313" key="3">
    <source>
        <dbReference type="Proteomes" id="UP000284119"/>
    </source>
</evidence>
<dbReference type="RefSeq" id="WP_112166219.1">
    <property type="nucleotide sequence ID" value="NZ_JYDE01000014.1"/>
</dbReference>
<comment type="caution">
    <text evidence="2">The sequence shown here is derived from an EMBL/GenBank/DDBJ whole genome shotgun (WGS) entry which is preliminary data.</text>
</comment>
<feature type="domain" description="IprA winged helix-turn-helix" evidence="1">
    <location>
        <begin position="151"/>
        <end position="218"/>
    </location>
</feature>
<evidence type="ECO:0000313" key="2">
    <source>
        <dbReference type="EMBL" id="RJT12734.1"/>
    </source>
</evidence>
<dbReference type="Proteomes" id="UP000284119">
    <property type="component" value="Unassembled WGS sequence"/>
</dbReference>
<dbReference type="Gene3D" id="2.60.120.10">
    <property type="entry name" value="Jelly Rolls"/>
    <property type="match status" value="1"/>
</dbReference>
<organism evidence="2 3">
    <name type="scientific">Rahnella inusitata</name>
    <dbReference type="NCBI Taxonomy" id="58169"/>
    <lineage>
        <taxon>Bacteria</taxon>
        <taxon>Pseudomonadati</taxon>
        <taxon>Pseudomonadota</taxon>
        <taxon>Gammaproteobacteria</taxon>
        <taxon>Enterobacterales</taxon>
        <taxon>Yersiniaceae</taxon>
        <taxon>Rahnella</taxon>
    </lineage>
</organism>
<evidence type="ECO:0000259" key="1">
    <source>
        <dbReference type="Pfam" id="PF15977"/>
    </source>
</evidence>
<keyword evidence="3" id="KW-1185">Reference proteome</keyword>
<protein>
    <recommendedName>
        <fullName evidence="1">IprA winged helix-turn-helix domain-containing protein</fullName>
    </recommendedName>
</protein>
<name>A0ABX9P1Q5_9GAMM</name>
<dbReference type="Pfam" id="PF15977">
    <property type="entry name" value="HTH_46"/>
    <property type="match status" value="1"/>
</dbReference>
<dbReference type="InterPro" id="IPR014710">
    <property type="entry name" value="RmlC-like_jellyroll"/>
</dbReference>
<sequence length="221" mass="24694">MNTHSAHSQPGLIEKPLAEIQRLIDCLLPVATQVDTRKGGAINLVKQSKNNTEFFVILLISGEIELYRTASNNLLFATASGHNVFGLLGSSLRFNTYKFVPSKDSEIYILPREQAIDLIIKHTLIRELLTIHSFMSDIQAKGGNLLINSTAYEIVSTLLMELADVPEEKRLKISVANYIIDRSNLARSGVMKILSELRIGGYIDINYGKLICVNKRFPTVY</sequence>
<gene>
    <name evidence="2" type="ORF">D5396_12150</name>
</gene>
<proteinExistence type="predicted"/>
<reference evidence="2 3" key="1">
    <citation type="submission" date="2018-09" db="EMBL/GenBank/DDBJ databases">
        <authorList>
            <person name="Le Fleche-Mateos A."/>
        </authorList>
    </citation>
    <scope>NUCLEOTIDE SEQUENCE [LARGE SCALE GENOMIC DNA]</scope>
    <source>
        <strain evidence="2 3">DSM 30078</strain>
    </source>
</reference>
<dbReference type="EMBL" id="RAHG01000005">
    <property type="protein sequence ID" value="RJT12734.1"/>
    <property type="molecule type" value="Genomic_DNA"/>
</dbReference>